<gene>
    <name evidence="1" type="ORF">DNK47_02135</name>
</gene>
<comment type="caution">
    <text evidence="1">The sequence shown here is derived from an EMBL/GenBank/DDBJ whole genome shotgun (WGS) entry which is preliminary data.</text>
</comment>
<dbReference type="Proteomes" id="UP000249762">
    <property type="component" value="Unassembled WGS sequence"/>
</dbReference>
<name>A0A328PKR4_9MOLU</name>
<protein>
    <submittedName>
        <fullName evidence="1">Uncharacterized protein</fullName>
    </submittedName>
</protein>
<proteinExistence type="predicted"/>
<evidence type="ECO:0000313" key="1">
    <source>
        <dbReference type="EMBL" id="RAO94994.1"/>
    </source>
</evidence>
<dbReference type="AlphaFoldDB" id="A0A328PKR4"/>
<reference evidence="2" key="1">
    <citation type="submission" date="2018-06" db="EMBL/GenBank/DDBJ databases">
        <authorList>
            <person name="Martinez Ocampo F."/>
            <person name="Quiroz Castaneda R.E."/>
            <person name="Rojas Lopez X."/>
        </authorList>
    </citation>
    <scope>NUCLEOTIDE SEQUENCE [LARGE SCALE GENOMIC DNA]</scope>
    <source>
        <strain evidence="2">INIFAP02</strain>
    </source>
</reference>
<organism evidence="1 2">
    <name type="scientific">Mycoplasma wenyonii</name>
    <dbReference type="NCBI Taxonomy" id="65123"/>
    <lineage>
        <taxon>Bacteria</taxon>
        <taxon>Bacillati</taxon>
        <taxon>Mycoplasmatota</taxon>
        <taxon>Mollicutes</taxon>
        <taxon>Mycoplasmataceae</taxon>
        <taxon>Mycoplasma</taxon>
    </lineage>
</organism>
<sequence length="82" mass="9614">MCPYSYTYNHINWGGWVTHRETETFTVTEKGEKIGPIFNCNHNSKNYKVYLLLNKEGLTGKDITEKNIVLQVIEKEEIHLKL</sequence>
<evidence type="ECO:0000313" key="2">
    <source>
        <dbReference type="Proteomes" id="UP000249762"/>
    </source>
</evidence>
<keyword evidence="2" id="KW-1185">Reference proteome</keyword>
<dbReference type="EMBL" id="QKVO01000007">
    <property type="protein sequence ID" value="RAO94994.1"/>
    <property type="molecule type" value="Genomic_DNA"/>
</dbReference>
<accession>A0A328PKR4</accession>